<proteinExistence type="predicted"/>
<accession>A0AAW1AUW7</accession>
<sequence length="182" mass="21018">MYFHQIPPLTNEFIEVKYNNQGSQSLSSHPDLNPKDSRNVAPWNVRVFLFKATVKIKAICYFPLLILFPQDAQPRQMLAFPRPLIQDQQEIPFPERLSYSPQRPLPTVPSTQAGRGNPWMNEIPSADYDQQNPFEALPMRQLLKPKASTLPLPDYGENSSQPMNDLITNMPSRFVRPQYTYN</sequence>
<organism evidence="2 3">
    <name type="scientific">Crotalus adamanteus</name>
    <name type="common">Eastern diamondback rattlesnake</name>
    <dbReference type="NCBI Taxonomy" id="8729"/>
    <lineage>
        <taxon>Eukaryota</taxon>
        <taxon>Metazoa</taxon>
        <taxon>Chordata</taxon>
        <taxon>Craniata</taxon>
        <taxon>Vertebrata</taxon>
        <taxon>Euteleostomi</taxon>
        <taxon>Lepidosauria</taxon>
        <taxon>Squamata</taxon>
        <taxon>Bifurcata</taxon>
        <taxon>Unidentata</taxon>
        <taxon>Episquamata</taxon>
        <taxon>Toxicofera</taxon>
        <taxon>Serpentes</taxon>
        <taxon>Colubroidea</taxon>
        <taxon>Viperidae</taxon>
        <taxon>Crotalinae</taxon>
        <taxon>Crotalus</taxon>
    </lineage>
</organism>
<evidence type="ECO:0000313" key="3">
    <source>
        <dbReference type="Proteomes" id="UP001474421"/>
    </source>
</evidence>
<comment type="caution">
    <text evidence="2">The sequence shown here is derived from an EMBL/GenBank/DDBJ whole genome shotgun (WGS) entry which is preliminary data.</text>
</comment>
<evidence type="ECO:0000313" key="2">
    <source>
        <dbReference type="EMBL" id="KAK9393480.1"/>
    </source>
</evidence>
<name>A0AAW1AUW7_CROAD</name>
<protein>
    <submittedName>
        <fullName evidence="2">Mep1b: Meprin A subunit beta</fullName>
    </submittedName>
</protein>
<keyword evidence="3" id="KW-1185">Reference proteome</keyword>
<gene>
    <name evidence="2" type="ORF">NXF25_015932</name>
</gene>
<dbReference type="Proteomes" id="UP001474421">
    <property type="component" value="Unassembled WGS sequence"/>
</dbReference>
<reference evidence="2 3" key="1">
    <citation type="journal article" date="2024" name="Proc. Natl. Acad. Sci. U.S.A.">
        <title>The genetic regulatory architecture and epigenomic basis for age-related changes in rattlesnake venom.</title>
        <authorList>
            <person name="Hogan M.P."/>
            <person name="Holding M.L."/>
            <person name="Nystrom G.S."/>
            <person name="Colston T.J."/>
            <person name="Bartlett D.A."/>
            <person name="Mason A.J."/>
            <person name="Ellsworth S.A."/>
            <person name="Rautsaw R.M."/>
            <person name="Lawrence K.C."/>
            <person name="Strickland J.L."/>
            <person name="He B."/>
            <person name="Fraser P."/>
            <person name="Margres M.J."/>
            <person name="Gilbert D.M."/>
            <person name="Gibbs H.L."/>
            <person name="Parkinson C.L."/>
            <person name="Rokyta D.R."/>
        </authorList>
    </citation>
    <scope>NUCLEOTIDE SEQUENCE [LARGE SCALE GENOMIC DNA]</scope>
    <source>
        <strain evidence="2">DRR0105</strain>
    </source>
</reference>
<dbReference type="AlphaFoldDB" id="A0AAW1AUW7"/>
<dbReference type="EMBL" id="JAOTOJ010000013">
    <property type="protein sequence ID" value="KAK9393480.1"/>
    <property type="molecule type" value="Genomic_DNA"/>
</dbReference>
<feature type="region of interest" description="Disordered" evidence="1">
    <location>
        <begin position="96"/>
        <end position="116"/>
    </location>
</feature>
<evidence type="ECO:0000256" key="1">
    <source>
        <dbReference type="SAM" id="MobiDB-lite"/>
    </source>
</evidence>